<dbReference type="AlphaFoldDB" id="A0A2P6FAF4"/>
<evidence type="ECO:0000313" key="1">
    <source>
        <dbReference type="EMBL" id="PQM30445.1"/>
    </source>
</evidence>
<protein>
    <submittedName>
        <fullName evidence="1">Uncharacterized protein</fullName>
    </submittedName>
</protein>
<evidence type="ECO:0000313" key="2">
    <source>
        <dbReference type="Proteomes" id="UP000031565"/>
    </source>
</evidence>
<sequence length="49" mass="5907">MEDNRTKTAHDEAKEIVGRYRMLGEDIYEYLEVLKHQISQRKKVLNLMI</sequence>
<dbReference type="OrthoDB" id="9916677at2"/>
<organism evidence="1 2">
    <name type="scientific">Spiroplasma poulsonii</name>
    <dbReference type="NCBI Taxonomy" id="2138"/>
    <lineage>
        <taxon>Bacteria</taxon>
        <taxon>Bacillati</taxon>
        <taxon>Mycoplasmatota</taxon>
        <taxon>Mollicutes</taxon>
        <taxon>Entomoplasmatales</taxon>
        <taxon>Spiroplasmataceae</taxon>
        <taxon>Spiroplasma</taxon>
    </lineage>
</organism>
<accession>A0A2P6FAF4</accession>
<name>A0A2P6FAF4_9MOLU</name>
<reference evidence="1 2" key="1">
    <citation type="journal article" date="2015" name="MBio">
        <title>Genome sequence of the Drosophila melanogaster male-killing Spiroplasma strain MSRO endosymbiont.</title>
        <authorList>
            <person name="Paredes J.C."/>
            <person name="Herren J.K."/>
            <person name="Schupfer F."/>
            <person name="Marin R."/>
            <person name="Claverol S."/>
            <person name="Kuo C.H."/>
            <person name="Lemaitre B."/>
            <person name="Beven L."/>
        </authorList>
    </citation>
    <scope>NUCLEOTIDE SEQUENCE [LARGE SCALE GENOMIC DNA]</scope>
    <source>
        <strain evidence="1 2">MSRO</strain>
    </source>
</reference>
<dbReference type="Proteomes" id="UP000031565">
    <property type="component" value="Unassembled WGS sequence"/>
</dbReference>
<gene>
    <name evidence="1" type="ORF">SMSRO_SF002070</name>
</gene>
<dbReference type="RefSeq" id="WP_157944215.1">
    <property type="nucleotide sequence ID" value="NZ_CM020866.1"/>
</dbReference>
<keyword evidence="2" id="KW-1185">Reference proteome</keyword>
<dbReference type="EMBL" id="JTLV02000001">
    <property type="protein sequence ID" value="PQM30445.1"/>
    <property type="molecule type" value="Genomic_DNA"/>
</dbReference>
<proteinExistence type="predicted"/>
<comment type="caution">
    <text evidence="1">The sequence shown here is derived from an EMBL/GenBank/DDBJ whole genome shotgun (WGS) entry which is preliminary data.</text>
</comment>